<accession>A0A810N135</accession>
<feature type="region of interest" description="Disordered" evidence="8">
    <location>
        <begin position="323"/>
        <end position="396"/>
    </location>
</feature>
<dbReference type="PANTHER" id="PTHR43289:SF6">
    <property type="entry name" value="SERINE_THREONINE-PROTEIN KINASE NEKL-3"/>
    <property type="match status" value="1"/>
</dbReference>
<dbReference type="SUPFAM" id="SSF56112">
    <property type="entry name" value="Protein kinase-like (PK-like)"/>
    <property type="match status" value="1"/>
</dbReference>
<sequence length="486" mass="50053">MSSLHPGGLLARRYRLIDRIGAGGMSVIWRSRDELLDRVVALKVLAEELAADARFRGMVREEARAAAQLVHPHVTSVHDYGETVAPDGTVTAFVVMELLSGQELESRLTEGPLPWPEAVEICAQVAEALAAAHRLGIVHRDVTPANIMMTATGAKVLDFGIATHVGAPDEDADGETFGTPAYVAPERLDGTPAQPATDTYSLGVLLYETLTGRVPFPANTWEDLARSRPDTQPPTLSGVAGLPPAVAEVCLRCLARDPRERPTAHQVGVALRAQLAPEPPAPEPAAPPGRTFPVRLTVLAAASVAALAVAVLVFAWPRGDHPPPSADGLPGSGPPTSLFSPDAVPPDGPATAGPSAGPTPPDGPMPPGGTPTATPPTGLPPGATPGPSGPASAPTVPEAVADLDQIVTAGLAAGAIRDDAGLDLQNLLRNLRVAAARGPVDVHGPVQHLRSKITLRVDEGAITPEYATALRAGLDRLATAGSAQPA</sequence>
<evidence type="ECO:0000256" key="4">
    <source>
        <dbReference type="ARBA" id="ARBA00022741"/>
    </source>
</evidence>
<feature type="domain" description="Protein kinase" evidence="9">
    <location>
        <begin position="14"/>
        <end position="275"/>
    </location>
</feature>
<evidence type="ECO:0000256" key="2">
    <source>
        <dbReference type="ARBA" id="ARBA00022527"/>
    </source>
</evidence>
<keyword evidence="2" id="KW-0723">Serine/threonine-protein kinase</keyword>
<keyword evidence="4 7" id="KW-0547">Nucleotide-binding</keyword>
<dbReference type="Proteomes" id="UP000680866">
    <property type="component" value="Chromosome"/>
</dbReference>
<feature type="compositionally biased region" description="Pro residues" evidence="8">
    <location>
        <begin position="357"/>
        <end position="388"/>
    </location>
</feature>
<dbReference type="CDD" id="cd14014">
    <property type="entry name" value="STKc_PknB_like"/>
    <property type="match status" value="1"/>
</dbReference>
<feature type="binding site" evidence="7">
    <location>
        <position position="43"/>
    </location>
    <ligand>
        <name>ATP</name>
        <dbReference type="ChEBI" id="CHEBI:30616"/>
    </ligand>
</feature>
<evidence type="ECO:0000256" key="7">
    <source>
        <dbReference type="PROSITE-ProRule" id="PRU10141"/>
    </source>
</evidence>
<name>A0A810N135_9ACTN</name>
<organism evidence="10 11">
    <name type="scientific">Polymorphospora rubra</name>
    <dbReference type="NCBI Taxonomy" id="338584"/>
    <lineage>
        <taxon>Bacteria</taxon>
        <taxon>Bacillati</taxon>
        <taxon>Actinomycetota</taxon>
        <taxon>Actinomycetes</taxon>
        <taxon>Micromonosporales</taxon>
        <taxon>Micromonosporaceae</taxon>
        <taxon>Polymorphospora</taxon>
    </lineage>
</organism>
<dbReference type="InterPro" id="IPR017441">
    <property type="entry name" value="Protein_kinase_ATP_BS"/>
</dbReference>
<dbReference type="Pfam" id="PF00069">
    <property type="entry name" value="Pkinase"/>
    <property type="match status" value="1"/>
</dbReference>
<dbReference type="Gene3D" id="3.30.200.20">
    <property type="entry name" value="Phosphorylase Kinase, domain 1"/>
    <property type="match status" value="1"/>
</dbReference>
<dbReference type="InterPro" id="IPR011009">
    <property type="entry name" value="Kinase-like_dom_sf"/>
</dbReference>
<dbReference type="Gene3D" id="1.10.510.10">
    <property type="entry name" value="Transferase(Phosphotransferase) domain 1"/>
    <property type="match status" value="1"/>
</dbReference>
<dbReference type="EC" id="2.7.11.1" evidence="1"/>
<evidence type="ECO:0000256" key="3">
    <source>
        <dbReference type="ARBA" id="ARBA00022679"/>
    </source>
</evidence>
<gene>
    <name evidence="10" type="ORF">Prubr_36010</name>
</gene>
<keyword evidence="6 7" id="KW-0067">ATP-binding</keyword>
<keyword evidence="5" id="KW-0418">Kinase</keyword>
<evidence type="ECO:0000259" key="9">
    <source>
        <dbReference type="PROSITE" id="PS50011"/>
    </source>
</evidence>
<evidence type="ECO:0000313" key="10">
    <source>
        <dbReference type="EMBL" id="BCJ66580.1"/>
    </source>
</evidence>
<keyword evidence="11" id="KW-1185">Reference proteome</keyword>
<evidence type="ECO:0000256" key="1">
    <source>
        <dbReference type="ARBA" id="ARBA00012513"/>
    </source>
</evidence>
<evidence type="ECO:0000256" key="5">
    <source>
        <dbReference type="ARBA" id="ARBA00022777"/>
    </source>
</evidence>
<dbReference type="KEGG" id="pry:Prubr_36010"/>
<dbReference type="EMBL" id="AP023359">
    <property type="protein sequence ID" value="BCJ66580.1"/>
    <property type="molecule type" value="Genomic_DNA"/>
</dbReference>
<keyword evidence="3" id="KW-0808">Transferase</keyword>
<proteinExistence type="predicted"/>
<dbReference type="PROSITE" id="PS50011">
    <property type="entry name" value="PROTEIN_KINASE_DOM"/>
    <property type="match status" value="1"/>
</dbReference>
<dbReference type="InterPro" id="IPR008266">
    <property type="entry name" value="Tyr_kinase_AS"/>
</dbReference>
<protein>
    <recommendedName>
        <fullName evidence="1">non-specific serine/threonine protein kinase</fullName>
        <ecNumber evidence="1">2.7.11.1</ecNumber>
    </recommendedName>
</protein>
<evidence type="ECO:0000256" key="8">
    <source>
        <dbReference type="SAM" id="MobiDB-lite"/>
    </source>
</evidence>
<dbReference type="GO" id="GO:0004674">
    <property type="term" value="F:protein serine/threonine kinase activity"/>
    <property type="evidence" value="ECO:0007669"/>
    <property type="project" value="UniProtKB-KW"/>
</dbReference>
<dbReference type="RefSeq" id="WP_212826781.1">
    <property type="nucleotide sequence ID" value="NZ_AP023359.1"/>
</dbReference>
<evidence type="ECO:0000256" key="6">
    <source>
        <dbReference type="ARBA" id="ARBA00022840"/>
    </source>
</evidence>
<dbReference type="PANTHER" id="PTHR43289">
    <property type="entry name" value="MITOGEN-ACTIVATED PROTEIN KINASE KINASE KINASE 20-RELATED"/>
    <property type="match status" value="1"/>
</dbReference>
<dbReference type="AlphaFoldDB" id="A0A810N135"/>
<dbReference type="PROSITE" id="PS00109">
    <property type="entry name" value="PROTEIN_KINASE_TYR"/>
    <property type="match status" value="1"/>
</dbReference>
<evidence type="ECO:0000313" key="11">
    <source>
        <dbReference type="Proteomes" id="UP000680866"/>
    </source>
</evidence>
<dbReference type="PROSITE" id="PS00107">
    <property type="entry name" value="PROTEIN_KINASE_ATP"/>
    <property type="match status" value="1"/>
</dbReference>
<dbReference type="InterPro" id="IPR000719">
    <property type="entry name" value="Prot_kinase_dom"/>
</dbReference>
<reference evidence="10" key="1">
    <citation type="submission" date="2020-08" db="EMBL/GenBank/DDBJ databases">
        <title>Whole genome shotgun sequence of Polymorphospora rubra NBRC 101157.</title>
        <authorList>
            <person name="Komaki H."/>
            <person name="Tamura T."/>
        </authorList>
    </citation>
    <scope>NUCLEOTIDE SEQUENCE</scope>
    <source>
        <strain evidence="10">NBRC 101157</strain>
    </source>
</reference>
<dbReference type="GO" id="GO:0005524">
    <property type="term" value="F:ATP binding"/>
    <property type="evidence" value="ECO:0007669"/>
    <property type="project" value="UniProtKB-UniRule"/>
</dbReference>